<evidence type="ECO:0000313" key="2">
    <source>
        <dbReference type="EMBL" id="AWI82757.1"/>
    </source>
</evidence>
<evidence type="ECO:0000256" key="1">
    <source>
        <dbReference type="SAM" id="SignalP"/>
    </source>
</evidence>
<feature type="signal peptide" evidence="1">
    <location>
        <begin position="1"/>
        <end position="23"/>
    </location>
</feature>
<dbReference type="RefSeq" id="WP_108964648.1">
    <property type="nucleotide sequence ID" value="NZ_CP022189.1"/>
</dbReference>
<dbReference type="EMBL" id="CP022189">
    <property type="protein sequence ID" value="AWI82757.1"/>
    <property type="molecule type" value="Genomic_DNA"/>
</dbReference>
<gene>
    <name evidence="2" type="ORF">CEW88_03175</name>
</gene>
<dbReference type="AlphaFoldDB" id="A0A2U8H9U6"/>
<protein>
    <submittedName>
        <fullName evidence="2">Uncharacterized protein</fullName>
    </submittedName>
</protein>
<sequence length="222" mass="24202">MRHLLLHALICTLLGTAATPLRAGAWLQPPGRGFASTTTRLSWAQDQPVQNWPRAEMRYDTFYLEYGASRRLTFGTDLGRAISGGGKAVAFVRFPLLGTGPLRVAGELGLGQIEGVRALRPGLSVGFGLEQSWLNADLLAEIREAKGTDYKLDLTLGLRLPRKARLILQIQSGAQQGDEAFARLAPSLVLPLRRRLQIEIGANQGLTGDNSSGFFMGLWSEF</sequence>
<dbReference type="Proteomes" id="UP000244915">
    <property type="component" value="Chromosome 1"/>
</dbReference>
<accession>A0A2U8H9U6</accession>
<organism evidence="2 3">
    <name type="scientific">Alloyangia pacifica</name>
    <dbReference type="NCBI Taxonomy" id="311180"/>
    <lineage>
        <taxon>Bacteria</taxon>
        <taxon>Pseudomonadati</taxon>
        <taxon>Pseudomonadota</taxon>
        <taxon>Alphaproteobacteria</taxon>
        <taxon>Rhodobacterales</taxon>
        <taxon>Roseobacteraceae</taxon>
        <taxon>Alloyangia</taxon>
    </lineage>
</organism>
<name>A0A2U8H9U6_9RHOB</name>
<reference evidence="2 3" key="1">
    <citation type="submission" date="2017-06" db="EMBL/GenBank/DDBJ databases">
        <title>Yangia sp. YSBP01 complete genome sequence.</title>
        <authorList>
            <person name="Woo J.-H."/>
            <person name="Kim H.-S."/>
        </authorList>
    </citation>
    <scope>NUCLEOTIDE SEQUENCE [LARGE SCALE GENOMIC DNA]</scope>
    <source>
        <strain evidence="2 3">YSBP01</strain>
    </source>
</reference>
<evidence type="ECO:0000313" key="3">
    <source>
        <dbReference type="Proteomes" id="UP000244915"/>
    </source>
</evidence>
<keyword evidence="1" id="KW-0732">Signal</keyword>
<proteinExistence type="predicted"/>
<dbReference type="KEGG" id="ypac:CEW88_03175"/>
<feature type="chain" id="PRO_5016074540" evidence="1">
    <location>
        <begin position="24"/>
        <end position="222"/>
    </location>
</feature>
<dbReference type="OrthoDB" id="7857490at2"/>